<proteinExistence type="predicted"/>
<feature type="non-terminal residue" evidence="1">
    <location>
        <position position="24"/>
    </location>
</feature>
<dbReference type="AlphaFoldDB" id="A0A392U9A7"/>
<accession>A0A392U9A7</accession>
<reference evidence="1 2" key="1">
    <citation type="journal article" date="2018" name="Front. Plant Sci.">
        <title>Red Clover (Trifolium pratense) and Zigzag Clover (T. medium) - A Picture of Genomic Similarities and Differences.</title>
        <authorList>
            <person name="Dluhosova J."/>
            <person name="Istvanek J."/>
            <person name="Nedelnik J."/>
            <person name="Repkova J."/>
        </authorList>
    </citation>
    <scope>NUCLEOTIDE SEQUENCE [LARGE SCALE GENOMIC DNA]</scope>
    <source>
        <strain evidence="2">cv. 10/8</strain>
        <tissue evidence="1">Leaf</tissue>
    </source>
</reference>
<evidence type="ECO:0000313" key="2">
    <source>
        <dbReference type="Proteomes" id="UP000265520"/>
    </source>
</evidence>
<keyword evidence="2" id="KW-1185">Reference proteome</keyword>
<evidence type="ECO:0000313" key="1">
    <source>
        <dbReference type="EMBL" id="MCI69030.1"/>
    </source>
</evidence>
<organism evidence="1 2">
    <name type="scientific">Trifolium medium</name>
    <dbReference type="NCBI Taxonomy" id="97028"/>
    <lineage>
        <taxon>Eukaryota</taxon>
        <taxon>Viridiplantae</taxon>
        <taxon>Streptophyta</taxon>
        <taxon>Embryophyta</taxon>
        <taxon>Tracheophyta</taxon>
        <taxon>Spermatophyta</taxon>
        <taxon>Magnoliopsida</taxon>
        <taxon>eudicotyledons</taxon>
        <taxon>Gunneridae</taxon>
        <taxon>Pentapetalae</taxon>
        <taxon>rosids</taxon>
        <taxon>fabids</taxon>
        <taxon>Fabales</taxon>
        <taxon>Fabaceae</taxon>
        <taxon>Papilionoideae</taxon>
        <taxon>50 kb inversion clade</taxon>
        <taxon>NPAAA clade</taxon>
        <taxon>Hologalegina</taxon>
        <taxon>IRL clade</taxon>
        <taxon>Trifolieae</taxon>
        <taxon>Trifolium</taxon>
    </lineage>
</organism>
<name>A0A392U9A7_9FABA</name>
<dbReference type="Proteomes" id="UP000265520">
    <property type="component" value="Unassembled WGS sequence"/>
</dbReference>
<protein>
    <submittedName>
        <fullName evidence="1">Uncharacterized protein</fullName>
    </submittedName>
</protein>
<comment type="caution">
    <text evidence="1">The sequence shown here is derived from an EMBL/GenBank/DDBJ whole genome shotgun (WGS) entry which is preliminary data.</text>
</comment>
<dbReference type="EMBL" id="LXQA010747741">
    <property type="protein sequence ID" value="MCI69030.1"/>
    <property type="molecule type" value="Genomic_DNA"/>
</dbReference>
<sequence>MFGEASGTCASRVQGWRVAQANGK</sequence>